<dbReference type="InterPro" id="IPR001851">
    <property type="entry name" value="ABC_transp_permease"/>
</dbReference>
<feature type="transmembrane region" description="Helical" evidence="6">
    <location>
        <begin position="109"/>
        <end position="131"/>
    </location>
</feature>
<keyword evidence="5 6" id="KW-0472">Membrane</keyword>
<feature type="transmembrane region" description="Helical" evidence="6">
    <location>
        <begin position="231"/>
        <end position="253"/>
    </location>
</feature>
<keyword evidence="2" id="KW-1003">Cell membrane</keyword>
<keyword evidence="8" id="KW-1185">Reference proteome</keyword>
<feature type="transmembrane region" description="Helical" evidence="6">
    <location>
        <begin position="137"/>
        <end position="155"/>
    </location>
</feature>
<evidence type="ECO:0000313" key="7">
    <source>
        <dbReference type="EMBL" id="PRY33133.1"/>
    </source>
</evidence>
<dbReference type="CDD" id="cd06579">
    <property type="entry name" value="TM_PBP1_transp_AraH_like"/>
    <property type="match status" value="1"/>
</dbReference>
<evidence type="ECO:0000313" key="8">
    <source>
        <dbReference type="Proteomes" id="UP000239209"/>
    </source>
</evidence>
<dbReference type="GO" id="GO:0022857">
    <property type="term" value="F:transmembrane transporter activity"/>
    <property type="evidence" value="ECO:0007669"/>
    <property type="project" value="InterPro"/>
</dbReference>
<evidence type="ECO:0000256" key="3">
    <source>
        <dbReference type="ARBA" id="ARBA00022692"/>
    </source>
</evidence>
<dbReference type="PANTHER" id="PTHR32196">
    <property type="entry name" value="ABC TRANSPORTER PERMEASE PROTEIN YPHD-RELATED-RELATED"/>
    <property type="match status" value="1"/>
</dbReference>
<feature type="transmembrane region" description="Helical" evidence="6">
    <location>
        <begin position="310"/>
        <end position="331"/>
    </location>
</feature>
<dbReference type="NCBIfam" id="NF008630">
    <property type="entry name" value="PRK11618.1"/>
    <property type="match status" value="1"/>
</dbReference>
<evidence type="ECO:0000256" key="6">
    <source>
        <dbReference type="SAM" id="Phobius"/>
    </source>
</evidence>
<evidence type="ECO:0000256" key="1">
    <source>
        <dbReference type="ARBA" id="ARBA00004651"/>
    </source>
</evidence>
<reference evidence="7 8" key="1">
    <citation type="submission" date="2018-03" db="EMBL/GenBank/DDBJ databases">
        <title>Genomic Encyclopedia of Archaeal and Bacterial Type Strains, Phase II (KMG-II): from individual species to whole genera.</title>
        <authorList>
            <person name="Goeker M."/>
        </authorList>
    </citation>
    <scope>NUCLEOTIDE SEQUENCE [LARGE SCALE GENOMIC DNA]</scope>
    <source>
        <strain evidence="7 8">DSM 45348</strain>
    </source>
</reference>
<comment type="subcellular location">
    <subcellularLocation>
        <location evidence="1">Cell membrane</location>
        <topology evidence="1">Multi-pass membrane protein</topology>
    </subcellularLocation>
</comment>
<feature type="transmembrane region" description="Helical" evidence="6">
    <location>
        <begin position="27"/>
        <end position="44"/>
    </location>
</feature>
<feature type="transmembrane region" description="Helical" evidence="6">
    <location>
        <begin position="265"/>
        <end position="298"/>
    </location>
</feature>
<keyword evidence="7" id="KW-0762">Sugar transport</keyword>
<evidence type="ECO:0000256" key="2">
    <source>
        <dbReference type="ARBA" id="ARBA00022475"/>
    </source>
</evidence>
<keyword evidence="7" id="KW-0813">Transport</keyword>
<comment type="caution">
    <text evidence="7">The sequence shown here is derived from an EMBL/GenBank/DDBJ whole genome shotgun (WGS) entry which is preliminary data.</text>
</comment>
<dbReference type="RefSeq" id="WP_106124474.1">
    <property type="nucleotide sequence ID" value="NZ_PVZG01000001.1"/>
</dbReference>
<dbReference type="GO" id="GO:0005886">
    <property type="term" value="C:plasma membrane"/>
    <property type="evidence" value="ECO:0007669"/>
    <property type="project" value="UniProtKB-SubCell"/>
</dbReference>
<keyword evidence="4 6" id="KW-1133">Transmembrane helix</keyword>
<dbReference type="PANTHER" id="PTHR32196:SF63">
    <property type="entry name" value="INNER MEMBRANE ABC TRANSPORTER PERMEASE PROTEIN YJFF"/>
    <property type="match status" value="1"/>
</dbReference>
<dbReference type="AlphaFoldDB" id="A0A2T0SID7"/>
<feature type="transmembrane region" description="Helical" evidence="6">
    <location>
        <begin position="176"/>
        <end position="202"/>
    </location>
</feature>
<accession>A0A2T0SID7</accession>
<dbReference type="OrthoDB" id="9808136at2"/>
<feature type="transmembrane region" description="Helical" evidence="6">
    <location>
        <begin position="64"/>
        <end position="97"/>
    </location>
</feature>
<gene>
    <name evidence="7" type="ORF">CLV70_101294</name>
</gene>
<sequence length="336" mass="35556">MIDVSAPPRPATAAPPRRRRGLDRRHVPVLVTLGLLIAMYATGVGNYENFSDTQVLLNVFVDNAFLLVVAVGMTFVILTGGIDLSVGAVVALTTVVAATLLDAGWPAIVVLPLVLLMGTVLGLGMGAVIHYFKVEPFIATLAGMFLARGLSLLINRNSIPITDPFWTAMAQERIRFAPGVFISTSVVIALVAVLIGAFVLAYTRFGRTVYAIGGNADSALLMGLPVGRTRIAVYTVSGFCSSLGGVLLSFYMLSGYSLHAQGMELDAIAAVVIGGVLLTGGSGYLFGTVLGVLVLGLIQTIITFQGTLSSWWTKIVIGILLFAFIVLQRLVTRRAR</sequence>
<protein>
    <submittedName>
        <fullName evidence="7">Simple sugar transport system permease protein</fullName>
    </submittedName>
</protein>
<dbReference type="Pfam" id="PF02653">
    <property type="entry name" value="BPD_transp_2"/>
    <property type="match status" value="1"/>
</dbReference>
<name>A0A2T0SID7_9ACTN</name>
<organism evidence="7 8">
    <name type="scientific">Pseudosporangium ferrugineum</name>
    <dbReference type="NCBI Taxonomy" id="439699"/>
    <lineage>
        <taxon>Bacteria</taxon>
        <taxon>Bacillati</taxon>
        <taxon>Actinomycetota</taxon>
        <taxon>Actinomycetes</taxon>
        <taxon>Micromonosporales</taxon>
        <taxon>Micromonosporaceae</taxon>
        <taxon>Pseudosporangium</taxon>
    </lineage>
</organism>
<evidence type="ECO:0000256" key="4">
    <source>
        <dbReference type="ARBA" id="ARBA00022989"/>
    </source>
</evidence>
<keyword evidence="3 6" id="KW-0812">Transmembrane</keyword>
<proteinExistence type="predicted"/>
<dbReference type="Proteomes" id="UP000239209">
    <property type="component" value="Unassembled WGS sequence"/>
</dbReference>
<evidence type="ECO:0000256" key="5">
    <source>
        <dbReference type="ARBA" id="ARBA00023136"/>
    </source>
</evidence>
<dbReference type="EMBL" id="PVZG01000001">
    <property type="protein sequence ID" value="PRY33133.1"/>
    <property type="molecule type" value="Genomic_DNA"/>
</dbReference>